<organism evidence="7 8">
    <name type="scientific">Dimargaris verticillata</name>
    <dbReference type="NCBI Taxonomy" id="2761393"/>
    <lineage>
        <taxon>Eukaryota</taxon>
        <taxon>Fungi</taxon>
        <taxon>Fungi incertae sedis</taxon>
        <taxon>Zoopagomycota</taxon>
        <taxon>Kickxellomycotina</taxon>
        <taxon>Dimargaritomycetes</taxon>
        <taxon>Dimargaritales</taxon>
        <taxon>Dimargaritaceae</taxon>
        <taxon>Dimargaris</taxon>
    </lineage>
</organism>
<dbReference type="Proteomes" id="UP001151582">
    <property type="component" value="Unassembled WGS sequence"/>
</dbReference>
<dbReference type="GO" id="GO:0003682">
    <property type="term" value="F:chromatin binding"/>
    <property type="evidence" value="ECO:0007669"/>
    <property type="project" value="TreeGrafter"/>
</dbReference>
<keyword evidence="4" id="KW-0539">Nucleus</keyword>
<dbReference type="OrthoDB" id="10258882at2759"/>
<comment type="subcellular location">
    <subcellularLocation>
        <location evidence="1">Nucleus</location>
    </subcellularLocation>
</comment>
<keyword evidence="7" id="KW-0648">Protein biosynthesis</keyword>
<dbReference type="AlphaFoldDB" id="A0A9W8B634"/>
<feature type="compositionally biased region" description="Low complexity" evidence="6">
    <location>
        <begin position="282"/>
        <end position="294"/>
    </location>
</feature>
<dbReference type="GO" id="GO:0003697">
    <property type="term" value="F:single-stranded DNA binding"/>
    <property type="evidence" value="ECO:0007669"/>
    <property type="project" value="TreeGrafter"/>
</dbReference>
<evidence type="ECO:0000313" key="7">
    <source>
        <dbReference type="EMBL" id="KAJ1977822.1"/>
    </source>
</evidence>
<dbReference type="PANTHER" id="PTHR10507">
    <property type="entry name" value="CDC45-RELATED PROTEIN"/>
    <property type="match status" value="1"/>
</dbReference>
<keyword evidence="8" id="KW-1185">Reference proteome</keyword>
<proteinExistence type="inferred from homology"/>
<protein>
    <submittedName>
        <fullName evidence="7">DNA replication initiation factor cdc45</fullName>
    </submittedName>
</protein>
<keyword evidence="5" id="KW-0131">Cell cycle</keyword>
<dbReference type="GO" id="GO:0003743">
    <property type="term" value="F:translation initiation factor activity"/>
    <property type="evidence" value="ECO:0007669"/>
    <property type="project" value="UniProtKB-KW"/>
</dbReference>
<evidence type="ECO:0000256" key="1">
    <source>
        <dbReference type="ARBA" id="ARBA00004123"/>
    </source>
</evidence>
<gene>
    <name evidence="7" type="primary">CDC45</name>
    <name evidence="7" type="ORF">H4R34_003437</name>
</gene>
<dbReference type="GO" id="GO:0000727">
    <property type="term" value="P:double-strand break repair via break-induced replication"/>
    <property type="evidence" value="ECO:0007669"/>
    <property type="project" value="TreeGrafter"/>
</dbReference>
<feature type="compositionally biased region" description="Polar residues" evidence="6">
    <location>
        <begin position="408"/>
        <end position="421"/>
    </location>
</feature>
<evidence type="ECO:0000256" key="4">
    <source>
        <dbReference type="ARBA" id="ARBA00023242"/>
    </source>
</evidence>
<dbReference type="Pfam" id="PF02724">
    <property type="entry name" value="CDC45"/>
    <property type="match status" value="1"/>
</dbReference>
<evidence type="ECO:0000256" key="2">
    <source>
        <dbReference type="ARBA" id="ARBA00010727"/>
    </source>
</evidence>
<comment type="caution">
    <text evidence="7">The sequence shown here is derived from an EMBL/GenBank/DDBJ whole genome shotgun (WGS) entry which is preliminary data.</text>
</comment>
<comment type="similarity">
    <text evidence="2">Belongs to the CDC45 family.</text>
</comment>
<evidence type="ECO:0000256" key="5">
    <source>
        <dbReference type="ARBA" id="ARBA00023306"/>
    </source>
</evidence>
<dbReference type="GO" id="GO:0031261">
    <property type="term" value="C:DNA replication preinitiation complex"/>
    <property type="evidence" value="ECO:0007669"/>
    <property type="project" value="TreeGrafter"/>
</dbReference>
<evidence type="ECO:0000256" key="6">
    <source>
        <dbReference type="SAM" id="MobiDB-lite"/>
    </source>
</evidence>
<feature type="region of interest" description="Disordered" evidence="6">
    <location>
        <begin position="218"/>
        <end position="295"/>
    </location>
</feature>
<feature type="region of interest" description="Disordered" evidence="6">
    <location>
        <begin position="595"/>
        <end position="621"/>
    </location>
</feature>
<feature type="region of interest" description="Disordered" evidence="6">
    <location>
        <begin position="396"/>
        <end position="422"/>
    </location>
</feature>
<dbReference type="InterPro" id="IPR003874">
    <property type="entry name" value="CDC45"/>
</dbReference>
<dbReference type="GO" id="GO:0003688">
    <property type="term" value="F:DNA replication origin binding"/>
    <property type="evidence" value="ECO:0007669"/>
    <property type="project" value="TreeGrafter"/>
</dbReference>
<sequence>MVYITPEQYDDAYQRIVRQAVGRHGSVLILVAPDPDALCALKILLTLLRNDSVTYHMVPVAGYADLARVNQQWLSPPSSASGLLRGQDLRSIVCLNCGALADLEEVFTLPPNASDDADDQVTLYVLDSHRPFSLHNLFQSTRIVVFDDGDVDQSLDIVRQAYDTLAFQPDDASDSEPSSPAASTNGGAVVGIKRPWSPEAAQNVSVPQPTSLQAAVWDEEQDDDSDVCSKNSDGTQLPPARRRRTGLGSATAMPVDEPLQPSARHSDASDVSETDEPNANGSAASSQASKSPQQRLSKRVCHQIIQEYYARGSFYGQSTSVTLYMLALQLSRETPDMLWYAIVGLTHQFLFNYIDEDDYWGQVQIYSDEVVRLFPSIGQDAPAAIASDPTTLDGAYEGAAGLNPDDTGGNQQGKNLGSNGATDEGIAKRFQDRLTADAVDLSEPTAEDSMCAPRTMAIKNVRQPNGIAYSEEFKFMLLRHWSLYESMQYSPYLAAKLGIWSERGRRLLRLMLAKMGFSLTDSRQIYSHMSPENKSRLRAKLDQVAPDYGCGDLVFPSFVRSFGWRKGAKLAASDVVYGLVALLKGAETQTMVNATGASEDGRPGVSATASTANQPRDRSEALGNATSWTAVVQWRDGQNSSTNGNGVHLASDPASKHLATGDNQSISDTAWLSGFYTAYDALTDLDLIHGGIQLSMRFQRAIVEQGMAVIERRSVKTLKTFRLAVLTDSQPLFHHPLTLTQLALFLLHSIKHGNALTGTPTTSTSNQSKRLARRAESLPLVIASFNPVQNAYLVVGLSSGDRFSSVKTTGRSADDIERRNPFGIAFRETAERTGARTRHDSFESSVVEIAGPDLSSFIEYLHLYL</sequence>
<dbReference type="GO" id="GO:0006270">
    <property type="term" value="P:DNA replication initiation"/>
    <property type="evidence" value="ECO:0007669"/>
    <property type="project" value="InterPro"/>
</dbReference>
<dbReference type="EMBL" id="JANBQB010000318">
    <property type="protein sequence ID" value="KAJ1977822.1"/>
    <property type="molecule type" value="Genomic_DNA"/>
</dbReference>
<evidence type="ECO:0000313" key="8">
    <source>
        <dbReference type="Proteomes" id="UP001151582"/>
    </source>
</evidence>
<dbReference type="PANTHER" id="PTHR10507:SF0">
    <property type="entry name" value="CELL DIVISION CONTROL PROTEIN 45 HOMOLOG"/>
    <property type="match status" value="1"/>
</dbReference>
<accession>A0A9W8B634</accession>
<feature type="region of interest" description="Disordered" evidence="6">
    <location>
        <begin position="168"/>
        <end position="191"/>
    </location>
</feature>
<reference evidence="7" key="1">
    <citation type="submission" date="2022-07" db="EMBL/GenBank/DDBJ databases">
        <title>Phylogenomic reconstructions and comparative analyses of Kickxellomycotina fungi.</title>
        <authorList>
            <person name="Reynolds N.K."/>
            <person name="Stajich J.E."/>
            <person name="Barry K."/>
            <person name="Grigoriev I.V."/>
            <person name="Crous P."/>
            <person name="Smith M.E."/>
        </authorList>
    </citation>
    <scope>NUCLEOTIDE SEQUENCE</scope>
    <source>
        <strain evidence="7">RSA 567</strain>
    </source>
</reference>
<keyword evidence="7" id="KW-0396">Initiation factor</keyword>
<keyword evidence="3" id="KW-0235">DNA replication</keyword>
<name>A0A9W8B634_9FUNG</name>
<dbReference type="GO" id="GO:1902977">
    <property type="term" value="P:mitotic DNA replication preinitiation complex assembly"/>
    <property type="evidence" value="ECO:0007669"/>
    <property type="project" value="TreeGrafter"/>
</dbReference>
<evidence type="ECO:0000256" key="3">
    <source>
        <dbReference type="ARBA" id="ARBA00022705"/>
    </source>
</evidence>